<dbReference type="RefSeq" id="WP_073249906.1">
    <property type="nucleotide sequence ID" value="NZ_FQVG01000062.1"/>
</dbReference>
<dbReference type="CDD" id="cd17254">
    <property type="entry name" value="RMtype1_S_FclI-TRD1-CR1_like"/>
    <property type="match status" value="1"/>
</dbReference>
<keyword evidence="6" id="KW-1185">Reference proteome</keyword>
<reference evidence="6" key="1">
    <citation type="submission" date="2016-11" db="EMBL/GenBank/DDBJ databases">
        <authorList>
            <person name="Varghese N."/>
            <person name="Submissions S."/>
        </authorList>
    </citation>
    <scope>NUCLEOTIDE SEQUENCE [LARGE SCALE GENOMIC DNA]</scope>
    <source>
        <strain evidence="6">DSM 10124</strain>
    </source>
</reference>
<feature type="domain" description="Type I restriction modification DNA specificity" evidence="4">
    <location>
        <begin position="235"/>
        <end position="410"/>
    </location>
</feature>
<evidence type="ECO:0000256" key="3">
    <source>
        <dbReference type="ARBA" id="ARBA00023125"/>
    </source>
</evidence>
<dbReference type="InterPro" id="IPR052021">
    <property type="entry name" value="Type-I_RS_S_subunit"/>
</dbReference>
<name>A0A1M5B3Z5_9CLOT</name>
<dbReference type="SUPFAM" id="SSF116734">
    <property type="entry name" value="DNA methylase specificity domain"/>
    <property type="match status" value="2"/>
</dbReference>
<sequence>MSCNNSFQTNYLFSPIYYADDWKCKILYDLATWKNGLAFKNKDFSKAGRPIIKIAELKNGITPQTKYTNKFFDEAALLKKGDLLFSWSGNPDTSIDVFWFDLPEGWLNQHIFKITVDERIADKKYFYYLLKYLKPNFKAIASNKQTTGLGHVTISDLKNIIIKLPPLHEQKAIAKILSDLDEKIEINNRINKVLEEIAQTIFKRWFIDFEFPNENGEPYKSSGGEMVDSELGPIPKGWEVVELGQFIEIINGYSYKSSELMESNTALLTIKNFDVTGNFKINGFKEIKISEKVKEKHYLELFDVVIACTDLTQNAEIIGNAIMVMTKSKYKKLIASMDIIKIVPKSKKITQYTLYMILKDNRFKKFALGLTSGTTVLHLNKKGILNYKVALPIDSYLLEKISCFIEPLIKYMSEIYSENERLSQLRDTLLPKLMSGEIRVPLDEYK</sequence>
<dbReference type="InterPro" id="IPR044946">
    <property type="entry name" value="Restrct_endonuc_typeI_TRD_sf"/>
</dbReference>
<dbReference type="PANTHER" id="PTHR30408">
    <property type="entry name" value="TYPE-1 RESTRICTION ENZYME ECOKI SPECIFICITY PROTEIN"/>
    <property type="match status" value="1"/>
</dbReference>
<dbReference type="Proteomes" id="UP000184423">
    <property type="component" value="Unassembled WGS sequence"/>
</dbReference>
<gene>
    <name evidence="5" type="ORF">SAMN02746091_02368</name>
</gene>
<evidence type="ECO:0000313" key="5">
    <source>
        <dbReference type="EMBL" id="SHF37168.1"/>
    </source>
</evidence>
<accession>A0A1M5B3Z5</accession>
<dbReference type="GO" id="GO:0003677">
    <property type="term" value="F:DNA binding"/>
    <property type="evidence" value="ECO:0007669"/>
    <property type="project" value="UniProtKB-KW"/>
</dbReference>
<feature type="domain" description="Type I restriction modification DNA specificity" evidence="4">
    <location>
        <begin position="20"/>
        <end position="196"/>
    </location>
</feature>
<dbReference type="Pfam" id="PF01420">
    <property type="entry name" value="Methylase_S"/>
    <property type="match status" value="2"/>
</dbReference>
<protein>
    <submittedName>
        <fullName evidence="5">Type I restriction enzyme, S subunit</fullName>
    </submittedName>
</protein>
<dbReference type="GO" id="GO:0009307">
    <property type="term" value="P:DNA restriction-modification system"/>
    <property type="evidence" value="ECO:0007669"/>
    <property type="project" value="UniProtKB-KW"/>
</dbReference>
<keyword evidence="2" id="KW-0680">Restriction system</keyword>
<dbReference type="Gene3D" id="3.90.220.20">
    <property type="entry name" value="DNA methylase specificity domains"/>
    <property type="match status" value="2"/>
</dbReference>
<dbReference type="InterPro" id="IPR000055">
    <property type="entry name" value="Restrct_endonuc_typeI_TRD"/>
</dbReference>
<dbReference type="EMBL" id="FQVG01000062">
    <property type="protein sequence ID" value="SHF37168.1"/>
    <property type="molecule type" value="Genomic_DNA"/>
</dbReference>
<evidence type="ECO:0000256" key="2">
    <source>
        <dbReference type="ARBA" id="ARBA00022747"/>
    </source>
</evidence>
<keyword evidence="3" id="KW-0238">DNA-binding</keyword>
<evidence type="ECO:0000313" key="6">
    <source>
        <dbReference type="Proteomes" id="UP000184423"/>
    </source>
</evidence>
<organism evidence="5 6">
    <name type="scientific">Caloramator proteoclasticus DSM 10124</name>
    <dbReference type="NCBI Taxonomy" id="1121262"/>
    <lineage>
        <taxon>Bacteria</taxon>
        <taxon>Bacillati</taxon>
        <taxon>Bacillota</taxon>
        <taxon>Clostridia</taxon>
        <taxon>Eubacteriales</taxon>
        <taxon>Clostridiaceae</taxon>
        <taxon>Caloramator</taxon>
    </lineage>
</organism>
<evidence type="ECO:0000259" key="4">
    <source>
        <dbReference type="Pfam" id="PF01420"/>
    </source>
</evidence>
<evidence type="ECO:0000256" key="1">
    <source>
        <dbReference type="ARBA" id="ARBA00010923"/>
    </source>
</evidence>
<proteinExistence type="inferred from homology"/>
<dbReference type="PANTHER" id="PTHR30408:SF13">
    <property type="entry name" value="TYPE I RESTRICTION ENZYME HINDI SPECIFICITY SUBUNIT"/>
    <property type="match status" value="1"/>
</dbReference>
<dbReference type="AlphaFoldDB" id="A0A1M5B3Z5"/>
<comment type="similarity">
    <text evidence="1">Belongs to the type-I restriction system S methylase family.</text>
</comment>